<dbReference type="AlphaFoldDB" id="X1V9Q0"/>
<keyword evidence="1" id="KW-0812">Transmembrane</keyword>
<feature type="transmembrane region" description="Helical" evidence="1">
    <location>
        <begin position="113"/>
        <end position="134"/>
    </location>
</feature>
<dbReference type="EMBL" id="BARW01017516">
    <property type="protein sequence ID" value="GAJ02255.1"/>
    <property type="molecule type" value="Genomic_DNA"/>
</dbReference>
<comment type="caution">
    <text evidence="2">The sequence shown here is derived from an EMBL/GenBank/DDBJ whole genome shotgun (WGS) entry which is preliminary data.</text>
</comment>
<keyword evidence="1" id="KW-0472">Membrane</keyword>
<organism evidence="2">
    <name type="scientific">marine sediment metagenome</name>
    <dbReference type="NCBI Taxonomy" id="412755"/>
    <lineage>
        <taxon>unclassified sequences</taxon>
        <taxon>metagenomes</taxon>
        <taxon>ecological metagenomes</taxon>
    </lineage>
</organism>
<evidence type="ECO:0000313" key="2">
    <source>
        <dbReference type="EMBL" id="GAJ02255.1"/>
    </source>
</evidence>
<reference evidence="2" key="1">
    <citation type="journal article" date="2014" name="Front. Microbiol.">
        <title>High frequency of phylogenetically diverse reductive dehalogenase-homologous genes in deep subseafloor sedimentary metagenomes.</title>
        <authorList>
            <person name="Kawai M."/>
            <person name="Futagami T."/>
            <person name="Toyoda A."/>
            <person name="Takaki Y."/>
            <person name="Nishi S."/>
            <person name="Hori S."/>
            <person name="Arai W."/>
            <person name="Tsubouchi T."/>
            <person name="Morono Y."/>
            <person name="Uchiyama I."/>
            <person name="Ito T."/>
            <person name="Fujiyama A."/>
            <person name="Inagaki F."/>
            <person name="Takami H."/>
        </authorList>
    </citation>
    <scope>NUCLEOTIDE SEQUENCE</scope>
    <source>
        <strain evidence="2">Expedition CK06-06</strain>
    </source>
</reference>
<sequence>MIKIGLGKALGFSLLAFIGLNFLFVIIAQTFSVLGLEPLFTAISNDPLSIITILFAPISVMPGNVIMSLYAQISFGTIDASMLIQTIGLIVSPFVAALVAGRTGGSKGGSFGGWMITALIGSAAWIVYILVSLAPNPIVYVVYMLNGVVYGIFYGCFALLFTKTEMY</sequence>
<proteinExistence type="predicted"/>
<gene>
    <name evidence="2" type="ORF">S12H4_30231</name>
</gene>
<protein>
    <submittedName>
        <fullName evidence="2">Uncharacterized protein</fullName>
    </submittedName>
</protein>
<feature type="transmembrane region" description="Helical" evidence="1">
    <location>
        <begin position="82"/>
        <end position="101"/>
    </location>
</feature>
<feature type="transmembrane region" description="Helical" evidence="1">
    <location>
        <begin position="12"/>
        <end position="36"/>
    </location>
</feature>
<feature type="transmembrane region" description="Helical" evidence="1">
    <location>
        <begin position="48"/>
        <end position="70"/>
    </location>
</feature>
<keyword evidence="1" id="KW-1133">Transmembrane helix</keyword>
<name>X1V9Q0_9ZZZZ</name>
<accession>X1V9Q0</accession>
<evidence type="ECO:0000256" key="1">
    <source>
        <dbReference type="SAM" id="Phobius"/>
    </source>
</evidence>
<feature type="transmembrane region" description="Helical" evidence="1">
    <location>
        <begin position="140"/>
        <end position="161"/>
    </location>
</feature>